<name>A0A0G9H866_9GAMM</name>
<dbReference type="PATRIC" id="fig|1440762.4.peg.3326"/>
<accession>A0A0G9H866</accession>
<comment type="caution">
    <text evidence="3">The sequence shown here is derived from an EMBL/GenBank/DDBJ whole genome shotgun (WGS) entry which is preliminary data.</text>
</comment>
<evidence type="ECO:0000256" key="2">
    <source>
        <dbReference type="SAM" id="Phobius"/>
    </source>
</evidence>
<dbReference type="Proteomes" id="UP000035481">
    <property type="component" value="Unassembled WGS sequence"/>
</dbReference>
<evidence type="ECO:0000256" key="1">
    <source>
        <dbReference type="SAM" id="MobiDB-lite"/>
    </source>
</evidence>
<keyword evidence="2" id="KW-0812">Transmembrane</keyword>
<evidence type="ECO:0000313" key="4">
    <source>
        <dbReference type="Proteomes" id="UP000035481"/>
    </source>
</evidence>
<organism evidence="3 4">
    <name type="scientific">Dyella japonica DSM 16301</name>
    <dbReference type="NCBI Taxonomy" id="1440762"/>
    <lineage>
        <taxon>Bacteria</taxon>
        <taxon>Pseudomonadati</taxon>
        <taxon>Pseudomonadota</taxon>
        <taxon>Gammaproteobacteria</taxon>
        <taxon>Lysobacterales</taxon>
        <taxon>Rhodanobacteraceae</taxon>
        <taxon>Dyella</taxon>
    </lineage>
</organism>
<proteinExistence type="predicted"/>
<evidence type="ECO:0000313" key="3">
    <source>
        <dbReference type="EMBL" id="KLD65449.1"/>
    </source>
</evidence>
<feature type="transmembrane region" description="Helical" evidence="2">
    <location>
        <begin position="59"/>
        <end position="78"/>
    </location>
</feature>
<dbReference type="STRING" id="1440762.Y882_02725"/>
<gene>
    <name evidence="3" type="ORF">Y882_02725</name>
</gene>
<feature type="region of interest" description="Disordered" evidence="1">
    <location>
        <begin position="18"/>
        <end position="45"/>
    </location>
</feature>
<keyword evidence="2" id="KW-1133">Transmembrane helix</keyword>
<dbReference type="AlphaFoldDB" id="A0A0G9H866"/>
<feature type="compositionally biased region" description="Basic residues" evidence="1">
    <location>
        <begin position="18"/>
        <end position="31"/>
    </location>
</feature>
<reference evidence="3 4" key="1">
    <citation type="journal article" date="2015" name="Antonie Van Leeuwenhoek">
        <title>A phylogenomic and molecular marker based taxonomic framework for the order Xanthomonadales: proposal to transfer the families Algiphilaceae and Solimonadaceae to the order Nevskiales ord. nov. and to create a new family within the order Xanthomonadales, the family Rhodanobacteraceae fam. nov., containing the genus Rhodanobacter and its closest relatives.</title>
        <authorList>
            <person name="Naushad S."/>
            <person name="Adeolu M."/>
            <person name="Wong S."/>
            <person name="Sohail M."/>
            <person name="Schellhorn H.E."/>
            <person name="Gupta R.S."/>
        </authorList>
    </citation>
    <scope>NUCLEOTIDE SEQUENCE [LARGE SCALE GENOMIC DNA]</scope>
    <source>
        <strain evidence="3 4">DSM 16301</strain>
    </source>
</reference>
<sequence>MFIEPVSRVNKLSTRLRAARPVHRTRHKPRTTHVAPLATVPAPGEDGTPQSMSPFTFHLILWIALPSAVAMFFCKWFGVLPL</sequence>
<protein>
    <submittedName>
        <fullName evidence="3">Uncharacterized protein</fullName>
    </submittedName>
</protein>
<keyword evidence="2" id="KW-0472">Membrane</keyword>
<dbReference type="EMBL" id="JPLA01000006">
    <property type="protein sequence ID" value="KLD65449.1"/>
    <property type="molecule type" value="Genomic_DNA"/>
</dbReference>